<evidence type="ECO:0000256" key="5">
    <source>
        <dbReference type="ARBA" id="ARBA00022840"/>
    </source>
</evidence>
<keyword evidence="7" id="KW-0472">Membrane</keyword>
<dbReference type="PROSITE" id="PS50893">
    <property type="entry name" value="ABC_TRANSPORTER_2"/>
    <property type="match status" value="1"/>
</dbReference>
<evidence type="ECO:0000256" key="7">
    <source>
        <dbReference type="ARBA" id="ARBA00023136"/>
    </source>
</evidence>
<keyword evidence="3" id="KW-0677">Repeat</keyword>
<dbReference type="GO" id="GO:0005524">
    <property type="term" value="F:ATP binding"/>
    <property type="evidence" value="ECO:0007669"/>
    <property type="project" value="UniProtKB-KW"/>
</dbReference>
<proteinExistence type="predicted"/>
<name>A0A6J6PE30_9ZZZZ</name>
<keyword evidence="2" id="KW-1003">Cell membrane</keyword>
<dbReference type="InterPro" id="IPR027417">
    <property type="entry name" value="P-loop_NTPase"/>
</dbReference>
<evidence type="ECO:0000259" key="8">
    <source>
        <dbReference type="PROSITE" id="PS50893"/>
    </source>
</evidence>
<dbReference type="InterPro" id="IPR017871">
    <property type="entry name" value="ABC_transporter-like_CS"/>
</dbReference>
<dbReference type="CDD" id="cd03215">
    <property type="entry name" value="ABC_Carb_Monos_II"/>
    <property type="match status" value="1"/>
</dbReference>
<sequence length="382" mass="40843">MWKEAHELLTRMGLDIDPKLRLEQLPIGQQQMIEIAKALFSGASIIFLDEPTSSLGTKETAVLFRFVRELAGRGVSFVLITHFLDDATDNSDRVTIFRDGRKVATVDSAGVSKAELVEYMIGDGSQVLQSTYVGSTVSLPPASTAAVVLDIAAVTSAPEVVEMSIQVRAGEVVGLYGDLASGAGELADLVFGARPKPHKGTISVGGKLVKGGSTPAAKAAGIAYIPADRRQALALEQSIAWNSTLAHLGQMMGFFIRPRLENKHVEKWAERLRIRGATPLKAAGALSGGNQQKILFARWLEYPPKVLVLVEPTRGMDVGAKSDVLRIVEQAAKDGVAVLVASSEPETVLAFAQRVVVAKRGRIVAEFSGTAISKRDLLELGH</sequence>
<evidence type="ECO:0000313" key="9">
    <source>
        <dbReference type="EMBL" id="CAB4696946.1"/>
    </source>
</evidence>
<dbReference type="Pfam" id="PF00005">
    <property type="entry name" value="ABC_tran"/>
    <property type="match status" value="2"/>
</dbReference>
<accession>A0A6J6PE30</accession>
<evidence type="ECO:0000256" key="3">
    <source>
        <dbReference type="ARBA" id="ARBA00022737"/>
    </source>
</evidence>
<dbReference type="AlphaFoldDB" id="A0A6J6PE30"/>
<dbReference type="EMBL" id="CAEZXZ010000027">
    <property type="protein sequence ID" value="CAB4696946.1"/>
    <property type="molecule type" value="Genomic_DNA"/>
</dbReference>
<dbReference type="Gene3D" id="3.40.50.300">
    <property type="entry name" value="P-loop containing nucleotide triphosphate hydrolases"/>
    <property type="match status" value="2"/>
</dbReference>
<gene>
    <name evidence="9" type="ORF">UFOPK2625_00295</name>
</gene>
<dbReference type="InterPro" id="IPR050107">
    <property type="entry name" value="ABC_carbohydrate_import_ATPase"/>
</dbReference>
<evidence type="ECO:0000256" key="4">
    <source>
        <dbReference type="ARBA" id="ARBA00022741"/>
    </source>
</evidence>
<dbReference type="SUPFAM" id="SSF52540">
    <property type="entry name" value="P-loop containing nucleoside triphosphate hydrolases"/>
    <property type="match status" value="2"/>
</dbReference>
<evidence type="ECO:0000256" key="1">
    <source>
        <dbReference type="ARBA" id="ARBA00022448"/>
    </source>
</evidence>
<keyword evidence="1" id="KW-0813">Transport</keyword>
<keyword evidence="5" id="KW-0067">ATP-binding</keyword>
<keyword evidence="6" id="KW-1278">Translocase</keyword>
<keyword evidence="4" id="KW-0547">Nucleotide-binding</keyword>
<evidence type="ECO:0000256" key="6">
    <source>
        <dbReference type="ARBA" id="ARBA00022967"/>
    </source>
</evidence>
<protein>
    <submittedName>
        <fullName evidence="9">Unannotated protein</fullName>
    </submittedName>
</protein>
<evidence type="ECO:0000256" key="2">
    <source>
        <dbReference type="ARBA" id="ARBA00022475"/>
    </source>
</evidence>
<feature type="domain" description="ABC transporter" evidence="8">
    <location>
        <begin position="142"/>
        <end position="380"/>
    </location>
</feature>
<organism evidence="9">
    <name type="scientific">freshwater metagenome</name>
    <dbReference type="NCBI Taxonomy" id="449393"/>
    <lineage>
        <taxon>unclassified sequences</taxon>
        <taxon>metagenomes</taxon>
        <taxon>ecological metagenomes</taxon>
    </lineage>
</organism>
<dbReference type="PROSITE" id="PS00211">
    <property type="entry name" value="ABC_TRANSPORTER_1"/>
    <property type="match status" value="1"/>
</dbReference>
<dbReference type="PANTHER" id="PTHR43790">
    <property type="entry name" value="CARBOHYDRATE TRANSPORT ATP-BINDING PROTEIN MG119-RELATED"/>
    <property type="match status" value="1"/>
</dbReference>
<dbReference type="InterPro" id="IPR003439">
    <property type="entry name" value="ABC_transporter-like_ATP-bd"/>
</dbReference>
<reference evidence="9" key="1">
    <citation type="submission" date="2020-05" db="EMBL/GenBank/DDBJ databases">
        <authorList>
            <person name="Chiriac C."/>
            <person name="Salcher M."/>
            <person name="Ghai R."/>
            <person name="Kavagutti S V."/>
        </authorList>
    </citation>
    <scope>NUCLEOTIDE SEQUENCE</scope>
</reference>
<dbReference type="GO" id="GO:0016887">
    <property type="term" value="F:ATP hydrolysis activity"/>
    <property type="evidence" value="ECO:0007669"/>
    <property type="project" value="InterPro"/>
</dbReference>
<dbReference type="PANTHER" id="PTHR43790:SF3">
    <property type="entry name" value="D-ALLOSE IMPORT ATP-BINDING PROTEIN ALSA-RELATED"/>
    <property type="match status" value="1"/>
</dbReference>